<feature type="domain" description="Aminoglycoside phosphotransferase" evidence="2">
    <location>
        <begin position="26"/>
        <end position="100"/>
    </location>
</feature>
<dbReference type="AlphaFoldDB" id="A0A918WE06"/>
<feature type="domain" description="Aminoglycoside phosphotransferase" evidence="2">
    <location>
        <begin position="109"/>
        <end position="159"/>
    </location>
</feature>
<reference evidence="3" key="2">
    <citation type="submission" date="2020-09" db="EMBL/GenBank/DDBJ databases">
        <authorList>
            <person name="Sun Q."/>
            <person name="Ohkuma M."/>
        </authorList>
    </citation>
    <scope>NUCLEOTIDE SEQUENCE</scope>
    <source>
        <strain evidence="3">JCM 4518</strain>
    </source>
</reference>
<dbReference type="InterPro" id="IPR011009">
    <property type="entry name" value="Kinase-like_dom_sf"/>
</dbReference>
<dbReference type="Gene3D" id="3.90.1200.10">
    <property type="match status" value="1"/>
</dbReference>
<evidence type="ECO:0000313" key="4">
    <source>
        <dbReference type="Proteomes" id="UP000644020"/>
    </source>
</evidence>
<dbReference type="EMBL" id="BMUL01000030">
    <property type="protein sequence ID" value="GHB11404.1"/>
    <property type="molecule type" value="Genomic_DNA"/>
</dbReference>
<dbReference type="SUPFAM" id="SSF56112">
    <property type="entry name" value="Protein kinase-like (PK-like)"/>
    <property type="match status" value="1"/>
</dbReference>
<proteinExistence type="predicted"/>
<evidence type="ECO:0000256" key="1">
    <source>
        <dbReference type="SAM" id="MobiDB-lite"/>
    </source>
</evidence>
<name>A0A918WE06_9ACTN</name>
<gene>
    <name evidence="3" type="ORF">GCM10010305_62650</name>
</gene>
<evidence type="ECO:0000313" key="3">
    <source>
        <dbReference type="EMBL" id="GHB11404.1"/>
    </source>
</evidence>
<reference evidence="3" key="1">
    <citation type="journal article" date="2014" name="Int. J. Syst. Evol. Microbiol.">
        <title>Complete genome sequence of Corynebacterium casei LMG S-19264T (=DSM 44701T), isolated from a smear-ripened cheese.</title>
        <authorList>
            <consortium name="US DOE Joint Genome Institute (JGI-PGF)"/>
            <person name="Walter F."/>
            <person name="Albersmeier A."/>
            <person name="Kalinowski J."/>
            <person name="Ruckert C."/>
        </authorList>
    </citation>
    <scope>NUCLEOTIDE SEQUENCE</scope>
    <source>
        <strain evidence="3">JCM 4518</strain>
    </source>
</reference>
<dbReference type="Pfam" id="PF01636">
    <property type="entry name" value="APH"/>
    <property type="match status" value="2"/>
</dbReference>
<keyword evidence="4" id="KW-1185">Reference proteome</keyword>
<comment type="caution">
    <text evidence="3">The sequence shown here is derived from an EMBL/GenBank/DDBJ whole genome shotgun (WGS) entry which is preliminary data.</text>
</comment>
<organism evidence="3 4">
    <name type="scientific">Streptomyces termitum</name>
    <dbReference type="NCBI Taxonomy" id="67368"/>
    <lineage>
        <taxon>Bacteria</taxon>
        <taxon>Bacillati</taxon>
        <taxon>Actinomycetota</taxon>
        <taxon>Actinomycetes</taxon>
        <taxon>Kitasatosporales</taxon>
        <taxon>Streptomycetaceae</taxon>
        <taxon>Streptomyces</taxon>
    </lineage>
</organism>
<accession>A0A918WE06</accession>
<protein>
    <submittedName>
        <fullName evidence="3">Phosphotransferase</fullName>
    </submittedName>
</protein>
<sequence length="266" mass="28749">MFVGGVNRVVREGGLVRRPAGAWSPAVQRLLAHLRDAGFSGAPRPYGLSDDGAEELVEFLPGEVGHDFAAPDVRSDASLVAAGRLLRGLHDASAGFVPERGDVWQFPVREPAEVICHGDAATYNTVFRDRLPVAFIDFDTAHPGPRLWDAAYTAYRFVPLYAPDEVEHTLPVPEAARRLALFADAYGLSREERSRLPATAAARLRALVAWMREHAAAGHPAFGQHVAEGHDLRYLTDATWIEDTFTTAGPRGREASESSESSGGAG</sequence>
<feature type="region of interest" description="Disordered" evidence="1">
    <location>
        <begin position="246"/>
        <end position="266"/>
    </location>
</feature>
<dbReference type="Proteomes" id="UP000644020">
    <property type="component" value="Unassembled WGS sequence"/>
</dbReference>
<dbReference type="InterPro" id="IPR002575">
    <property type="entry name" value="Aminoglycoside_PTrfase"/>
</dbReference>
<evidence type="ECO:0000259" key="2">
    <source>
        <dbReference type="Pfam" id="PF01636"/>
    </source>
</evidence>